<dbReference type="EMBL" id="PNBX01000170">
    <property type="protein sequence ID" value="TMO61236.1"/>
    <property type="molecule type" value="Genomic_DNA"/>
</dbReference>
<keyword evidence="5" id="KW-0732">Signal</keyword>
<dbReference type="PANTHER" id="PTHR38439">
    <property type="entry name" value="AURACYANIN-B"/>
    <property type="match status" value="1"/>
</dbReference>
<evidence type="ECO:0000313" key="8">
    <source>
        <dbReference type="Proteomes" id="UP000307217"/>
    </source>
</evidence>
<keyword evidence="1 5" id="KW-0813">Transport</keyword>
<evidence type="ECO:0000256" key="2">
    <source>
        <dbReference type="ARBA" id="ARBA00022723"/>
    </source>
</evidence>
<reference evidence="8" key="2">
    <citation type="submission" date="2019-06" db="EMBL/GenBank/DDBJ databases">
        <title>Co-occurence of chitin degradation, pigmentation and bioactivity in marine Pseudoalteromonas.</title>
        <authorList>
            <person name="Sonnenschein E.C."/>
            <person name="Bech P.K."/>
        </authorList>
    </citation>
    <scope>NUCLEOTIDE SEQUENCE [LARGE SCALE GENOMIC DNA]</scope>
    <source>
        <strain evidence="8">S3790</strain>
    </source>
</reference>
<reference evidence="7 8" key="1">
    <citation type="submission" date="2018-01" db="EMBL/GenBank/DDBJ databases">
        <authorList>
            <person name="Paulsen S."/>
            <person name="Gram L.K."/>
        </authorList>
    </citation>
    <scope>NUCLEOTIDE SEQUENCE [LARGE SCALE GENOMIC DNA]</scope>
    <source>
        <strain evidence="7 8">S3790</strain>
    </source>
</reference>
<dbReference type="CDD" id="cd13922">
    <property type="entry name" value="Azurin"/>
    <property type="match status" value="1"/>
</dbReference>
<dbReference type="InterPro" id="IPR014068">
    <property type="entry name" value="Azurin"/>
</dbReference>
<dbReference type="OrthoDB" id="9814063at2"/>
<dbReference type="AlphaFoldDB" id="A0A5S3UVQ5"/>
<evidence type="ECO:0000256" key="1">
    <source>
        <dbReference type="ARBA" id="ARBA00022448"/>
    </source>
</evidence>
<name>A0A5S3UVQ5_9GAMM</name>
<keyword evidence="2 5" id="KW-0479">Metal-binding</keyword>
<sequence length="147" mass="16002">MNKKMMIFAFLLAFSHNVLAKCSFNIDSNDAMQFSAQTLTVPSDCKKVTLTLNHTGKLPAKVMGHNWVLAKTPDVKAIAMEGMSAGLANKYIKKGDNRVFAASDIIGGGESTTLEFSTDKLKAGGDYTFFCSFPGHFGIMKGKFEFV</sequence>
<comment type="subcellular location">
    <subcellularLocation>
        <location evidence="5">Periplasm</location>
    </subcellularLocation>
</comment>
<proteinExistence type="predicted"/>
<gene>
    <name evidence="7" type="primary">azu</name>
    <name evidence="7" type="ORF">CWC19_20970</name>
</gene>
<dbReference type="InterPro" id="IPR008972">
    <property type="entry name" value="Cupredoxin"/>
</dbReference>
<evidence type="ECO:0000256" key="3">
    <source>
        <dbReference type="ARBA" id="ARBA00022982"/>
    </source>
</evidence>
<dbReference type="Pfam" id="PF00127">
    <property type="entry name" value="Copper-bind"/>
    <property type="match status" value="1"/>
</dbReference>
<protein>
    <recommendedName>
        <fullName evidence="5">Azurin</fullName>
    </recommendedName>
</protein>
<dbReference type="Proteomes" id="UP000307217">
    <property type="component" value="Unassembled WGS sequence"/>
</dbReference>
<accession>A0A5S3UVQ5</accession>
<dbReference type="InterPro" id="IPR000923">
    <property type="entry name" value="BlueCu_1"/>
</dbReference>
<dbReference type="NCBIfam" id="TIGR02695">
    <property type="entry name" value="azurin"/>
    <property type="match status" value="1"/>
</dbReference>
<feature type="chain" id="PRO_5024473740" description="Azurin" evidence="5">
    <location>
        <begin position="21"/>
        <end position="147"/>
    </location>
</feature>
<dbReference type="PROSITE" id="PS00196">
    <property type="entry name" value="COPPER_BLUE"/>
    <property type="match status" value="1"/>
</dbReference>
<keyword evidence="5" id="KW-0574">Periplasm</keyword>
<dbReference type="SUPFAM" id="SSF49503">
    <property type="entry name" value="Cupredoxins"/>
    <property type="match status" value="1"/>
</dbReference>
<dbReference type="GO" id="GO:0009055">
    <property type="term" value="F:electron transfer activity"/>
    <property type="evidence" value="ECO:0007669"/>
    <property type="project" value="InterPro"/>
</dbReference>
<dbReference type="InterPro" id="IPR050845">
    <property type="entry name" value="Cu-binding_ET"/>
</dbReference>
<dbReference type="Gene3D" id="2.60.40.420">
    <property type="entry name" value="Cupredoxins - blue copper proteins"/>
    <property type="match status" value="1"/>
</dbReference>
<keyword evidence="4 5" id="KW-0186">Copper</keyword>
<evidence type="ECO:0000256" key="4">
    <source>
        <dbReference type="ARBA" id="ARBA00023008"/>
    </source>
</evidence>
<evidence type="ECO:0000313" key="7">
    <source>
        <dbReference type="EMBL" id="TMO61236.1"/>
    </source>
</evidence>
<dbReference type="PANTHER" id="PTHR38439:SF2">
    <property type="entry name" value="OUTER MEMBRANE PROTEIN H.8"/>
    <property type="match status" value="1"/>
</dbReference>
<comment type="function">
    <text evidence="5">Transfers electrons from cytochrome c551 to cytochrome oxidase.</text>
</comment>
<evidence type="ECO:0000259" key="6">
    <source>
        <dbReference type="Pfam" id="PF00127"/>
    </source>
</evidence>
<dbReference type="InterPro" id="IPR028871">
    <property type="entry name" value="BlueCu_1_BS"/>
</dbReference>
<organism evidence="7 8">
    <name type="scientific">Pseudoalteromonas aurantia</name>
    <dbReference type="NCBI Taxonomy" id="43654"/>
    <lineage>
        <taxon>Bacteria</taxon>
        <taxon>Pseudomonadati</taxon>
        <taxon>Pseudomonadota</taxon>
        <taxon>Gammaproteobacteria</taxon>
        <taxon>Alteromonadales</taxon>
        <taxon>Pseudoalteromonadaceae</taxon>
        <taxon>Pseudoalteromonas</taxon>
    </lineage>
</organism>
<keyword evidence="3 5" id="KW-0249">Electron transport</keyword>
<feature type="signal peptide" evidence="5">
    <location>
        <begin position="1"/>
        <end position="20"/>
    </location>
</feature>
<dbReference type="GO" id="GO:0005507">
    <property type="term" value="F:copper ion binding"/>
    <property type="evidence" value="ECO:0007669"/>
    <property type="project" value="UniProtKB-UniRule"/>
</dbReference>
<evidence type="ECO:0000256" key="5">
    <source>
        <dbReference type="RuleBase" id="RU363017"/>
    </source>
</evidence>
<feature type="domain" description="Blue (type 1) copper" evidence="6">
    <location>
        <begin position="20"/>
        <end position="143"/>
    </location>
</feature>
<dbReference type="GO" id="GO:0042597">
    <property type="term" value="C:periplasmic space"/>
    <property type="evidence" value="ECO:0007669"/>
    <property type="project" value="UniProtKB-SubCell"/>
</dbReference>
<comment type="caution">
    <text evidence="7">The sequence shown here is derived from an EMBL/GenBank/DDBJ whole genome shotgun (WGS) entry which is preliminary data.</text>
</comment>